<reference evidence="2 3" key="1">
    <citation type="submission" date="2018-10" db="EMBL/GenBank/DDBJ databases">
        <title>A high-quality apple genome assembly.</title>
        <authorList>
            <person name="Hu J."/>
        </authorList>
    </citation>
    <scope>NUCLEOTIDE SEQUENCE [LARGE SCALE GENOMIC DNA]</scope>
    <source>
        <strain evidence="3">cv. HFTH1</strain>
        <tissue evidence="2">Young leaf</tissue>
    </source>
</reference>
<feature type="region of interest" description="Disordered" evidence="1">
    <location>
        <begin position="27"/>
        <end position="65"/>
    </location>
</feature>
<evidence type="ECO:0000313" key="3">
    <source>
        <dbReference type="Proteomes" id="UP000290289"/>
    </source>
</evidence>
<proteinExistence type="predicted"/>
<comment type="caution">
    <text evidence="2">The sequence shown here is derived from an EMBL/GenBank/DDBJ whole genome shotgun (WGS) entry which is preliminary data.</text>
</comment>
<dbReference type="EMBL" id="RDQH01000328">
    <property type="protein sequence ID" value="RXI06777.1"/>
    <property type="molecule type" value="Genomic_DNA"/>
</dbReference>
<accession>A0A498KH84</accession>
<keyword evidence="3" id="KW-1185">Reference proteome</keyword>
<evidence type="ECO:0000313" key="2">
    <source>
        <dbReference type="EMBL" id="RXI06777.1"/>
    </source>
</evidence>
<organism evidence="2 3">
    <name type="scientific">Malus domestica</name>
    <name type="common">Apple</name>
    <name type="synonym">Pyrus malus</name>
    <dbReference type="NCBI Taxonomy" id="3750"/>
    <lineage>
        <taxon>Eukaryota</taxon>
        <taxon>Viridiplantae</taxon>
        <taxon>Streptophyta</taxon>
        <taxon>Embryophyta</taxon>
        <taxon>Tracheophyta</taxon>
        <taxon>Spermatophyta</taxon>
        <taxon>Magnoliopsida</taxon>
        <taxon>eudicotyledons</taxon>
        <taxon>Gunneridae</taxon>
        <taxon>Pentapetalae</taxon>
        <taxon>rosids</taxon>
        <taxon>fabids</taxon>
        <taxon>Rosales</taxon>
        <taxon>Rosaceae</taxon>
        <taxon>Amygdaloideae</taxon>
        <taxon>Maleae</taxon>
        <taxon>Malus</taxon>
    </lineage>
</organism>
<name>A0A498KH84_MALDO</name>
<evidence type="ECO:0000256" key="1">
    <source>
        <dbReference type="SAM" id="MobiDB-lite"/>
    </source>
</evidence>
<sequence>MSDPINWYQNQRSTVYLWFRPVDPTLPAPWESVTDDSNGMKPMFTKHPNPPPPSPLPSPPHPPPDHYQFPFEYKPTFPSLDLTYRPPDYPASYMPELSIASSFTSPIDVPQILHHLPLCIRTP</sequence>
<dbReference type="AlphaFoldDB" id="A0A498KH84"/>
<gene>
    <name evidence="2" type="ORF">DVH24_025913</name>
</gene>
<feature type="compositionally biased region" description="Pro residues" evidence="1">
    <location>
        <begin position="48"/>
        <end position="62"/>
    </location>
</feature>
<protein>
    <submittedName>
        <fullName evidence="2">Uncharacterized protein</fullName>
    </submittedName>
</protein>
<dbReference type="Proteomes" id="UP000290289">
    <property type="component" value="Chromosome 2"/>
</dbReference>